<organism evidence="1">
    <name type="scientific">uncultured Caudovirales phage</name>
    <dbReference type="NCBI Taxonomy" id="2100421"/>
    <lineage>
        <taxon>Viruses</taxon>
        <taxon>Duplodnaviria</taxon>
        <taxon>Heunggongvirae</taxon>
        <taxon>Uroviricota</taxon>
        <taxon>Caudoviricetes</taxon>
        <taxon>Peduoviridae</taxon>
        <taxon>Maltschvirus</taxon>
        <taxon>Maltschvirus maltsch</taxon>
    </lineage>
</organism>
<dbReference type="InterPro" id="IPR036977">
    <property type="entry name" value="DNA_primase_Znf_CHC2"/>
</dbReference>
<dbReference type="InterPro" id="IPR034154">
    <property type="entry name" value="TOPRIM_DnaG/twinkle"/>
</dbReference>
<dbReference type="SUPFAM" id="SSF52540">
    <property type="entry name" value="P-loop containing nucleoside triphosphate hydrolases"/>
    <property type="match status" value="1"/>
</dbReference>
<dbReference type="EMBL" id="LR798234">
    <property type="protein sequence ID" value="CAB5212549.1"/>
    <property type="molecule type" value="Genomic_DNA"/>
</dbReference>
<name>A0A6J7WEV4_9CAUD</name>
<dbReference type="Gene3D" id="3.40.1360.10">
    <property type="match status" value="1"/>
</dbReference>
<gene>
    <name evidence="1" type="ORF">UFOVP189_23</name>
</gene>
<dbReference type="CDD" id="cd01029">
    <property type="entry name" value="TOPRIM_primases"/>
    <property type="match status" value="1"/>
</dbReference>
<proteinExistence type="predicted"/>
<protein>
    <submittedName>
        <fullName evidence="1">Archaeal primase DnaG/twinkle, TOPRIM domain</fullName>
    </submittedName>
</protein>
<dbReference type="GO" id="GO:0003677">
    <property type="term" value="F:DNA binding"/>
    <property type="evidence" value="ECO:0007669"/>
    <property type="project" value="InterPro"/>
</dbReference>
<dbReference type="Gene3D" id="3.90.580.10">
    <property type="entry name" value="Zinc finger, CHC2-type domain"/>
    <property type="match status" value="1"/>
</dbReference>
<dbReference type="CDD" id="cd01125">
    <property type="entry name" value="RepA_RSF1010_like"/>
    <property type="match status" value="1"/>
</dbReference>
<reference evidence="1" key="1">
    <citation type="submission" date="2020-05" db="EMBL/GenBank/DDBJ databases">
        <authorList>
            <person name="Chiriac C."/>
            <person name="Salcher M."/>
            <person name="Ghai R."/>
            <person name="Kavagutti S V."/>
        </authorList>
    </citation>
    <scope>NUCLEOTIDE SEQUENCE</scope>
</reference>
<dbReference type="InterPro" id="IPR038724">
    <property type="entry name" value="RepA"/>
</dbReference>
<dbReference type="Gene3D" id="3.40.50.300">
    <property type="entry name" value="P-loop containing nucleotide triphosphate hydrolases"/>
    <property type="match status" value="1"/>
</dbReference>
<evidence type="ECO:0000313" key="1">
    <source>
        <dbReference type="EMBL" id="CAB5212549.1"/>
    </source>
</evidence>
<dbReference type="Pfam" id="PF13481">
    <property type="entry name" value="AAA_25"/>
    <property type="match status" value="1"/>
</dbReference>
<dbReference type="GO" id="GO:0006260">
    <property type="term" value="P:DNA replication"/>
    <property type="evidence" value="ECO:0007669"/>
    <property type="project" value="InterPro"/>
</dbReference>
<accession>A0A6J7WEV4</accession>
<sequence>MDTETIAKALGNAKKVNGNWLASCPVPGHGRGNGDKNPSLSITENNGKYLFHCHGGCDQHSVFDAVRERNLLPALQRQEYSLALIKGELMTMPQLESEWEYKDEQGETLFVKRRFKVDTEKGKTYSLHKVDSAGRRQGSMTGARIVPYRLPELINAREAGRAIYLVEGEKAADALVSIGAIATTSHAGASHWPADITQYFTGAVVIVVPDCDAPGWKYAKRVVEALLPVAKAIRVLDLNLPELGDDAYEWVQDGGDRAKLAELAKALPVITSIDQVQTPEWIEPRQAEEPITIDHLPEEEPPILVPRQLLNIEPWDDIEDEPVEWLIQDVLPKKAFAALYGPPGSYKSFVALDIAEAVATGRSWMGREVQAAGAVLYICGEGFGGIGARIKACKLHNKTQAGAEIYVIRAAINMRSSAEDFDLLVASIKDLMEKTGVQFELVQIDTLARAFGGGNENNSEDMGAFIHNAGRIQRMLNCAMMVLHHSGKDATKGLRGHSSLLGAVDTQLELLKIDSTTNPSGPIAGSGILTISKQKDGQDGVRIGFEMVKVEIQGGTLGIADPQISLAVRASDEAIQQEMQAQAVTREGKPRKLQENQQVALNSIHKALEKHGRMTNVRDERHKTVSMGEWRDEFVRLKGDSKSIYKDWERGKKAMFAKELVGYHSTDIAEYCWVIYPEDAKDEPFVSPF</sequence>
<dbReference type="InterPro" id="IPR027417">
    <property type="entry name" value="P-loop_NTPase"/>
</dbReference>
<dbReference type="GO" id="GO:0008270">
    <property type="term" value="F:zinc ion binding"/>
    <property type="evidence" value="ECO:0007669"/>
    <property type="project" value="InterPro"/>
</dbReference>